<keyword evidence="2" id="KW-1185">Reference proteome</keyword>
<dbReference type="Pfam" id="PF14199">
    <property type="entry name" value="DUF4317"/>
    <property type="match status" value="1"/>
</dbReference>
<reference evidence="2" key="1">
    <citation type="journal article" date="2019" name="Int. J. Syst. Evol. Microbiol.">
        <title>The Global Catalogue of Microorganisms (GCM) 10K type strain sequencing project: providing services to taxonomists for standard genome sequencing and annotation.</title>
        <authorList>
            <consortium name="The Broad Institute Genomics Platform"/>
            <consortium name="The Broad Institute Genome Sequencing Center for Infectious Disease"/>
            <person name="Wu L."/>
            <person name="Ma J."/>
        </authorList>
    </citation>
    <scope>NUCLEOTIDE SEQUENCE [LARGE SCALE GENOMIC DNA]</scope>
    <source>
        <strain evidence="2">CGMCC 4.1621</strain>
    </source>
</reference>
<evidence type="ECO:0000313" key="1">
    <source>
        <dbReference type="EMBL" id="MFC7062529.1"/>
    </source>
</evidence>
<accession>A0ABW2EN46</accession>
<name>A0ABW2EN46_9BACI</name>
<dbReference type="InterPro" id="IPR025466">
    <property type="entry name" value="DUF4317"/>
</dbReference>
<proteinExistence type="predicted"/>
<dbReference type="EMBL" id="JBHSZV010000029">
    <property type="protein sequence ID" value="MFC7062529.1"/>
    <property type="molecule type" value="Genomic_DNA"/>
</dbReference>
<protein>
    <submittedName>
        <fullName evidence="1">DUF4317 domain-containing protein</fullName>
    </submittedName>
</protein>
<dbReference type="Proteomes" id="UP001596410">
    <property type="component" value="Unassembled WGS sequence"/>
</dbReference>
<dbReference type="RefSeq" id="WP_204710414.1">
    <property type="nucleotide sequence ID" value="NZ_JBHSZV010000029.1"/>
</dbReference>
<evidence type="ECO:0000313" key="2">
    <source>
        <dbReference type="Proteomes" id="UP001596410"/>
    </source>
</evidence>
<organism evidence="1 2">
    <name type="scientific">Halobacillus seohaensis</name>
    <dbReference type="NCBI Taxonomy" id="447421"/>
    <lineage>
        <taxon>Bacteria</taxon>
        <taxon>Bacillati</taxon>
        <taxon>Bacillota</taxon>
        <taxon>Bacilli</taxon>
        <taxon>Bacillales</taxon>
        <taxon>Bacillaceae</taxon>
        <taxon>Halobacillus</taxon>
    </lineage>
</organism>
<sequence length="388" mass="45283">MDKKDIASIRRQFKVDNDLLKITDIFNVYIMKETTDIYHHQSQPFEMLERDQQELFINNFKKLLTGQLDEKLFELKFKQDAENHTNLILHKGLLSSEVEEWKEQMLQITEKMIKDHPYEKDVVITFIRADYLKPMKPRNEEAEQSERDTVYSNPFILCSINQTQEPKKEIQFDYVEKEFKYNIQVDPVIDLKNPMTGFLFPSITDGASDVNRVLYAAGKANEPDYRFIEDVLNGEEFMTAKEDKSVFEEVIKDVLGDQLNPSTLASVYGEINRVVEENEEEETPKLDYKDVERVLNYSGEKTDSEKVKTAFQKVTDDETYEMKASNIVPKYKSKSIKISTKIANISISPQDLQYVKQVNYKGKRCIMIEVEEDAEIDGFKMLPEAFGE</sequence>
<gene>
    <name evidence="1" type="ORF">ACFQIC_11735</name>
</gene>
<comment type="caution">
    <text evidence="1">The sequence shown here is derived from an EMBL/GenBank/DDBJ whole genome shotgun (WGS) entry which is preliminary data.</text>
</comment>